<comment type="caution">
    <text evidence="1">The sequence shown here is derived from an EMBL/GenBank/DDBJ whole genome shotgun (WGS) entry which is preliminary data.</text>
</comment>
<gene>
    <name evidence="1" type="ORF">EVOR1521_LOCUS21554</name>
</gene>
<accession>A0AA36J0W8</accession>
<dbReference type="Proteomes" id="UP001178507">
    <property type="component" value="Unassembled WGS sequence"/>
</dbReference>
<sequence>MLFHDMAMGMVLLQSGLHLDTPPVIRPEQMAAAQYWAYGEGRSDVFPSCAAARAAKNMSWFSQTWGGAFLALEGRPAYSDPAIKTLDGVYMFDAEYCVLSGLLDLPNKEQLLTNFSAAMAVQEAVCGSEPLKTLKLQALEDDIFEEVAKDFAVQEQRPPSQREAPIQKEGILERLNAHHCAGGSYGCMAHFCSYNFCRQGDRIAQGNQCRSDFEILSPPLK</sequence>
<keyword evidence="2" id="KW-1185">Reference proteome</keyword>
<evidence type="ECO:0000313" key="2">
    <source>
        <dbReference type="Proteomes" id="UP001178507"/>
    </source>
</evidence>
<proteinExistence type="predicted"/>
<name>A0AA36J0W8_9DINO</name>
<evidence type="ECO:0000313" key="1">
    <source>
        <dbReference type="EMBL" id="CAJ1397562.1"/>
    </source>
</evidence>
<organism evidence="1 2">
    <name type="scientific">Effrenium voratum</name>
    <dbReference type="NCBI Taxonomy" id="2562239"/>
    <lineage>
        <taxon>Eukaryota</taxon>
        <taxon>Sar</taxon>
        <taxon>Alveolata</taxon>
        <taxon>Dinophyceae</taxon>
        <taxon>Suessiales</taxon>
        <taxon>Symbiodiniaceae</taxon>
        <taxon>Effrenium</taxon>
    </lineage>
</organism>
<protein>
    <submittedName>
        <fullName evidence="1">Uncharacterized protein</fullName>
    </submittedName>
</protein>
<dbReference type="EMBL" id="CAUJNA010003270">
    <property type="protein sequence ID" value="CAJ1397562.1"/>
    <property type="molecule type" value="Genomic_DNA"/>
</dbReference>
<reference evidence="1" key="1">
    <citation type="submission" date="2023-08" db="EMBL/GenBank/DDBJ databases">
        <authorList>
            <person name="Chen Y."/>
            <person name="Shah S."/>
            <person name="Dougan E. K."/>
            <person name="Thang M."/>
            <person name="Chan C."/>
        </authorList>
    </citation>
    <scope>NUCLEOTIDE SEQUENCE</scope>
</reference>
<dbReference type="AlphaFoldDB" id="A0AA36J0W8"/>